<comment type="caution">
    <text evidence="1">The sequence shown here is derived from an EMBL/GenBank/DDBJ whole genome shotgun (WGS) entry which is preliminary data.</text>
</comment>
<name>A0ACC5VW21_9GAMM</name>
<evidence type="ECO:0000313" key="2">
    <source>
        <dbReference type="Proteomes" id="UP001319846"/>
    </source>
</evidence>
<gene>
    <name evidence="1" type="ORF">HW452_09995</name>
</gene>
<keyword evidence="2" id="KW-1185">Reference proteome</keyword>
<organism evidence="1 2">
    <name type="scientific">Vreelandella aquamarina</name>
    <dbReference type="NCBI Taxonomy" id="77097"/>
    <lineage>
        <taxon>Bacteria</taxon>
        <taxon>Pseudomonadati</taxon>
        <taxon>Pseudomonadota</taxon>
        <taxon>Gammaproteobacteria</taxon>
        <taxon>Oceanospirillales</taxon>
        <taxon>Halomonadaceae</taxon>
        <taxon>Vreelandella</taxon>
    </lineage>
</organism>
<evidence type="ECO:0000313" key="1">
    <source>
        <dbReference type="EMBL" id="MBZ5487857.1"/>
    </source>
</evidence>
<protein>
    <submittedName>
        <fullName evidence="1">Uncharacterized protein</fullName>
    </submittedName>
</protein>
<dbReference type="EMBL" id="JABYQT010000005">
    <property type="protein sequence ID" value="MBZ5487857.1"/>
    <property type="molecule type" value="Genomic_DNA"/>
</dbReference>
<accession>A0ACC5VW21</accession>
<proteinExistence type="predicted"/>
<dbReference type="Proteomes" id="UP001319846">
    <property type="component" value="Unassembled WGS sequence"/>
</dbReference>
<sequence length="63" mass="7033">MDKTVSRALNMRCKSEQSPFSTPQFLLVEEVANPIVHTEAADVAEEVRSEQQRQGRGALEDMA</sequence>
<reference evidence="1" key="1">
    <citation type="submission" date="2020-06" db="EMBL/GenBank/DDBJ databases">
        <title>Whole Genome Sequence of Halomonas aquamarina MB598.</title>
        <authorList>
            <person name="Pervaiz M."/>
            <person name="Fariq A."/>
            <person name="Yasmin A."/>
            <person name="Welch M."/>
        </authorList>
    </citation>
    <scope>NUCLEOTIDE SEQUENCE</scope>
    <source>
        <strain evidence="1">MB598</strain>
    </source>
</reference>